<dbReference type="EMBL" id="JAUCBP010000007">
    <property type="protein sequence ID" value="MDM7860965.1"/>
    <property type="molecule type" value="Genomic_DNA"/>
</dbReference>
<name>A0ABT7SXP7_9ALTE</name>
<dbReference type="Proteomes" id="UP001234343">
    <property type="component" value="Unassembled WGS sequence"/>
</dbReference>
<comment type="caution">
    <text evidence="1">The sequence shown here is derived from an EMBL/GenBank/DDBJ whole genome shotgun (WGS) entry which is preliminary data.</text>
</comment>
<gene>
    <name evidence="1" type="ORF">QTP81_10185</name>
</gene>
<evidence type="ECO:0000313" key="2">
    <source>
        <dbReference type="Proteomes" id="UP001234343"/>
    </source>
</evidence>
<organism evidence="1 2">
    <name type="scientific">Alteromonas arenosi</name>
    <dbReference type="NCBI Taxonomy" id="3055817"/>
    <lineage>
        <taxon>Bacteria</taxon>
        <taxon>Pseudomonadati</taxon>
        <taxon>Pseudomonadota</taxon>
        <taxon>Gammaproteobacteria</taxon>
        <taxon>Alteromonadales</taxon>
        <taxon>Alteromonadaceae</taxon>
        <taxon>Alteromonas/Salinimonas group</taxon>
        <taxon>Alteromonas</taxon>
    </lineage>
</organism>
<proteinExistence type="predicted"/>
<accession>A0ABT7SXP7</accession>
<protein>
    <submittedName>
        <fullName evidence="1">Uncharacterized protein</fullName>
    </submittedName>
</protein>
<reference evidence="1 2" key="1">
    <citation type="submission" date="2023-06" db="EMBL/GenBank/DDBJ databases">
        <title>Alteromonas sp. ASW11-36 isolated from intertidal sand.</title>
        <authorList>
            <person name="Li Y."/>
        </authorList>
    </citation>
    <scope>NUCLEOTIDE SEQUENCE [LARGE SCALE GENOMIC DNA]</scope>
    <source>
        <strain evidence="1 2">ASW11-36</strain>
    </source>
</reference>
<evidence type="ECO:0000313" key="1">
    <source>
        <dbReference type="EMBL" id="MDM7860965.1"/>
    </source>
</evidence>
<keyword evidence="2" id="KW-1185">Reference proteome</keyword>
<dbReference type="RefSeq" id="WP_289365253.1">
    <property type="nucleotide sequence ID" value="NZ_JAUCBP010000007.1"/>
</dbReference>
<sequence>MIFNISLKKLVTDHAEAIGFIAIVIAYFAYSQYQQTLKYEVFDNPRKSDFYYVDYLAIDKSSDRRFRYIPLKVLSVEPNGIRFKVGNIAHTTPVSPREHAKLDRAVLLRNYFKQHELFLSFTDIEHLISSNAIYDARRPENIYIDGWIVLHKHEMYIDG</sequence>